<keyword evidence="3" id="KW-1185">Reference proteome</keyword>
<reference evidence="2 3" key="1">
    <citation type="submission" date="2021-03" db="EMBL/GenBank/DDBJ databases">
        <title>Comparative Genomics and Metabolomics in the genus Turicibacter.</title>
        <authorList>
            <person name="Maki J."/>
            <person name="Looft T."/>
        </authorList>
    </citation>
    <scope>NUCLEOTIDE SEQUENCE</scope>
    <source>
        <strain evidence="2">ISU324</strain>
        <strain evidence="1 3">MMM721</strain>
    </source>
</reference>
<dbReference type="Proteomes" id="UP001058072">
    <property type="component" value="Chromosome"/>
</dbReference>
<dbReference type="EMBL" id="CP071250">
    <property type="protein sequence ID" value="UUF07713.1"/>
    <property type="molecule type" value="Genomic_DNA"/>
</dbReference>
<sequence length="77" mass="8945">MDDQAYIQKEAEMLYQYMIEDGETFKKPKQIYHQIFKSIQSSVACECGGLAHLEISEQEVKEIIQKIVDEHPVSLIK</sequence>
<name>A0A9Q9CFP2_9FIRM</name>
<protein>
    <submittedName>
        <fullName evidence="2">Uncharacterized protein</fullName>
    </submittedName>
</protein>
<dbReference type="AlphaFoldDB" id="A0A9Q9CFP2"/>
<dbReference type="EMBL" id="CP071249">
    <property type="protein sequence ID" value="UUF06465.1"/>
    <property type="molecule type" value="Genomic_DNA"/>
</dbReference>
<dbReference type="Proteomes" id="UP001058016">
    <property type="component" value="Chromosome"/>
</dbReference>
<evidence type="ECO:0000313" key="2">
    <source>
        <dbReference type="EMBL" id="UUF07713.1"/>
    </source>
</evidence>
<dbReference type="RefSeq" id="WP_055305127.1">
    <property type="nucleotide sequence ID" value="NZ_CP071249.1"/>
</dbReference>
<proteinExistence type="predicted"/>
<accession>A0A9Q9CFP2</accession>
<evidence type="ECO:0000313" key="4">
    <source>
        <dbReference type="Proteomes" id="UP001058072"/>
    </source>
</evidence>
<evidence type="ECO:0000313" key="3">
    <source>
        <dbReference type="Proteomes" id="UP001058016"/>
    </source>
</evidence>
<organism evidence="2 4">
    <name type="scientific">Turicibacter bilis</name>
    <dbReference type="NCBI Taxonomy" id="2735723"/>
    <lineage>
        <taxon>Bacteria</taxon>
        <taxon>Bacillati</taxon>
        <taxon>Bacillota</taxon>
        <taxon>Erysipelotrichia</taxon>
        <taxon>Erysipelotrichales</taxon>
        <taxon>Turicibacteraceae</taxon>
        <taxon>Turicibacter</taxon>
    </lineage>
</organism>
<evidence type="ECO:0000313" key="1">
    <source>
        <dbReference type="EMBL" id="UUF06465.1"/>
    </source>
</evidence>
<gene>
    <name evidence="1" type="ORF">J0J69_02435</name>
    <name evidence="2" type="ORF">J0J70_08765</name>
</gene>